<dbReference type="Gene3D" id="1.25.10.10">
    <property type="entry name" value="Leucine-rich Repeat Variant"/>
    <property type="match status" value="1"/>
</dbReference>
<protein>
    <submittedName>
        <fullName evidence="2">Minor tail protein</fullName>
    </submittedName>
</protein>
<proteinExistence type="predicted"/>
<feature type="compositionally biased region" description="Acidic residues" evidence="1">
    <location>
        <begin position="141"/>
        <end position="154"/>
    </location>
</feature>
<dbReference type="PANTHER" id="PTHR37813">
    <property type="entry name" value="FELS-2 PROPHAGE PROTEIN"/>
    <property type="match status" value="1"/>
</dbReference>
<evidence type="ECO:0000313" key="2">
    <source>
        <dbReference type="EMBL" id="DAD96961.1"/>
    </source>
</evidence>
<dbReference type="SUPFAM" id="SSF48371">
    <property type="entry name" value="ARM repeat"/>
    <property type="match status" value="1"/>
</dbReference>
<name>A0A8S5NQJ8_9CAUD</name>
<sequence>MVTQSLKSRKRTTFSSCWKGSESMPTDIGPRIGIDGEKEFRNELNHISQQLRTLGSEMKAVTSEFIGNEKSQEALAAQAGVLTRQIDAQEKKLAGLKNGLAAASDKFGENDTRTLKWAKAVNDATADLNRMRAQLSKTSNEMDDLDKETDDATDAMEKAEKASSGLGLSLKNAFVGGAISGAVQSLIGGMNDLAESTMEYRRIMASLEVSSQNAGYSVEQTTQTFQQLYGVLGDDQTAATTTANLQALGLSQEQLTELTNGAIGAWATYGDSIPIDSLSEAINETIRVGTVTDTFADVLNWAGTSEDDFNSKLQAASSETERANIVLNELAKQGLSDTGKAWQENNDDIVSLNRSQADLNESMADFGEILTPIVAEGKGMLAGFLSGIVAIGQEFQSGGMSGGMQTIQNSLQSLSVSLQSNLPIMIQNGLASATAFVRGFLDGMPEVMAAGYSVVNEIVSGVAQNLPNIAISAMQIVTAYVQYLQESFPTMIQTGVDILTNLVQGVLDTIPAMVEELPKVITAIVEYVTSALPQILQAGVDILNEVTQGIIDTIPDLVAKVPQIITSITSTLANNFPQVLESGVQILVQLLAGIFQQLPELVKSIPEIVMAILEAFGSLVDGALNVGTNLIKGLWDGIKGAAGWLKDKIAGFCSDILDDIKGFFGINSPSRVMRDQVGKMIGEGMAEGIEGSKRAVLAAANNVNTALLRQQTKVVPISYGKDIAYYTPIDQATNTGFYNATAAAVNGMAALSQSAPMQPIVLQVLLDKKIIAQTIFDPLIDVSKQRGVALG</sequence>
<feature type="region of interest" description="Disordered" evidence="1">
    <location>
        <begin position="137"/>
        <end position="158"/>
    </location>
</feature>
<accession>A0A8S5NQJ8</accession>
<dbReference type="Gene3D" id="1.10.287.1490">
    <property type="match status" value="1"/>
</dbReference>
<organism evidence="2">
    <name type="scientific">Myoviridae sp. ctr0w28</name>
    <dbReference type="NCBI Taxonomy" id="2826703"/>
    <lineage>
        <taxon>Viruses</taxon>
        <taxon>Duplodnaviria</taxon>
        <taxon>Heunggongvirae</taxon>
        <taxon>Uroviricota</taxon>
        <taxon>Caudoviricetes</taxon>
    </lineage>
</organism>
<dbReference type="InterPro" id="IPR016024">
    <property type="entry name" value="ARM-type_fold"/>
</dbReference>
<dbReference type="EMBL" id="BK015227">
    <property type="protein sequence ID" value="DAD96961.1"/>
    <property type="molecule type" value="Genomic_DNA"/>
</dbReference>
<evidence type="ECO:0000256" key="1">
    <source>
        <dbReference type="SAM" id="MobiDB-lite"/>
    </source>
</evidence>
<dbReference type="InterPro" id="IPR011989">
    <property type="entry name" value="ARM-like"/>
</dbReference>
<reference evidence="2" key="1">
    <citation type="journal article" date="2021" name="Proc. Natl. Acad. Sci. U.S.A.">
        <title>A Catalog of Tens of Thousands of Viruses from Human Metagenomes Reveals Hidden Associations with Chronic Diseases.</title>
        <authorList>
            <person name="Tisza M.J."/>
            <person name="Buck C.B."/>
        </authorList>
    </citation>
    <scope>NUCLEOTIDE SEQUENCE</scope>
    <source>
        <strain evidence="2">Ctr0w28</strain>
    </source>
</reference>
<dbReference type="PANTHER" id="PTHR37813:SF1">
    <property type="entry name" value="FELS-2 PROPHAGE PROTEIN"/>
    <property type="match status" value="1"/>
</dbReference>